<dbReference type="Gene3D" id="1.10.10.10">
    <property type="entry name" value="Winged helix-like DNA-binding domain superfamily/Winged helix DNA-binding domain"/>
    <property type="match status" value="1"/>
</dbReference>
<dbReference type="GO" id="GO:1900376">
    <property type="term" value="P:regulation of secondary metabolite biosynthetic process"/>
    <property type="evidence" value="ECO:0007669"/>
    <property type="project" value="TreeGrafter"/>
</dbReference>
<evidence type="ECO:0000313" key="9">
    <source>
        <dbReference type="Proteomes" id="UP000427906"/>
    </source>
</evidence>
<dbReference type="InterPro" id="IPR002481">
    <property type="entry name" value="FUR"/>
</dbReference>
<dbReference type="EMBL" id="AP021874">
    <property type="protein sequence ID" value="BBO70405.1"/>
    <property type="molecule type" value="Genomic_DNA"/>
</dbReference>
<feature type="binding site" evidence="7">
    <location>
        <position position="143"/>
    </location>
    <ligand>
        <name>Zn(2+)</name>
        <dbReference type="ChEBI" id="CHEBI:29105"/>
    </ligand>
</feature>
<gene>
    <name evidence="8" type="primary">furR1</name>
    <name evidence="8" type="ORF">DSCA_43350</name>
</gene>
<dbReference type="OrthoDB" id="8659436at2"/>
<dbReference type="Gene3D" id="3.30.1490.190">
    <property type="match status" value="1"/>
</dbReference>
<name>A0A5K7YQ01_9BACT</name>
<dbReference type="PANTHER" id="PTHR33202">
    <property type="entry name" value="ZINC UPTAKE REGULATION PROTEIN"/>
    <property type="match status" value="1"/>
</dbReference>
<proteinExistence type="inferred from homology"/>
<feature type="binding site" evidence="7">
    <location>
        <position position="100"/>
    </location>
    <ligand>
        <name>Zn(2+)</name>
        <dbReference type="ChEBI" id="CHEBI:29105"/>
    </ligand>
</feature>
<organism evidence="8 9">
    <name type="scientific">Desulfosarcina alkanivorans</name>
    <dbReference type="NCBI Taxonomy" id="571177"/>
    <lineage>
        <taxon>Bacteria</taxon>
        <taxon>Pseudomonadati</taxon>
        <taxon>Thermodesulfobacteriota</taxon>
        <taxon>Desulfobacteria</taxon>
        <taxon>Desulfobacterales</taxon>
        <taxon>Desulfosarcinaceae</taxon>
        <taxon>Desulfosarcina</taxon>
    </lineage>
</organism>
<evidence type="ECO:0000256" key="4">
    <source>
        <dbReference type="ARBA" id="ARBA00023015"/>
    </source>
</evidence>
<comment type="similarity">
    <text evidence="1">Belongs to the Fur family.</text>
</comment>
<evidence type="ECO:0000256" key="7">
    <source>
        <dbReference type="PIRSR" id="PIRSR602481-1"/>
    </source>
</evidence>
<keyword evidence="4" id="KW-0805">Transcription regulation</keyword>
<dbReference type="GO" id="GO:0003700">
    <property type="term" value="F:DNA-binding transcription factor activity"/>
    <property type="evidence" value="ECO:0007669"/>
    <property type="project" value="InterPro"/>
</dbReference>
<evidence type="ECO:0000256" key="3">
    <source>
        <dbReference type="ARBA" id="ARBA00022833"/>
    </source>
</evidence>
<dbReference type="InterPro" id="IPR036388">
    <property type="entry name" value="WH-like_DNA-bd_sf"/>
</dbReference>
<evidence type="ECO:0000256" key="5">
    <source>
        <dbReference type="ARBA" id="ARBA00023125"/>
    </source>
</evidence>
<dbReference type="InterPro" id="IPR043135">
    <property type="entry name" value="Fur_C"/>
</dbReference>
<evidence type="ECO:0000256" key="2">
    <source>
        <dbReference type="ARBA" id="ARBA00022491"/>
    </source>
</evidence>
<dbReference type="GO" id="GO:0045892">
    <property type="term" value="P:negative regulation of DNA-templated transcription"/>
    <property type="evidence" value="ECO:0007669"/>
    <property type="project" value="TreeGrafter"/>
</dbReference>
<comment type="cofactor">
    <cofactor evidence="7">
        <name>Zn(2+)</name>
        <dbReference type="ChEBI" id="CHEBI:29105"/>
    </cofactor>
    <text evidence="7">Binds 1 zinc ion per subunit.</text>
</comment>
<dbReference type="GO" id="GO:0000976">
    <property type="term" value="F:transcription cis-regulatory region binding"/>
    <property type="evidence" value="ECO:0007669"/>
    <property type="project" value="TreeGrafter"/>
</dbReference>
<sequence>MQNTRTDLRVRRFLETCRRHQLKITPQRVAIFRMLIQSKQHPSAEVLFRSVKKEFPNISFDTVNRTLLTFADIGVVAVVEVFGGPRRFDPDITAHHHLHCMACGRIIDFEYAGFARLDVPESITGGFTVTSKRVVLKGLCDRCNLKRNEPINQPTRRKK</sequence>
<keyword evidence="5" id="KW-0238">DNA-binding</keyword>
<evidence type="ECO:0000256" key="1">
    <source>
        <dbReference type="ARBA" id="ARBA00007957"/>
    </source>
</evidence>
<dbReference type="Proteomes" id="UP000427906">
    <property type="component" value="Chromosome"/>
</dbReference>
<dbReference type="PANTHER" id="PTHR33202:SF8">
    <property type="entry name" value="PEROXIDE-RESPONSIVE REPRESSOR PERR"/>
    <property type="match status" value="1"/>
</dbReference>
<keyword evidence="6" id="KW-0804">Transcription</keyword>
<evidence type="ECO:0000313" key="8">
    <source>
        <dbReference type="EMBL" id="BBO70405.1"/>
    </source>
</evidence>
<dbReference type="KEGG" id="dalk:DSCA_43350"/>
<keyword evidence="2" id="KW-0678">Repressor</keyword>
<dbReference type="GO" id="GO:0008270">
    <property type="term" value="F:zinc ion binding"/>
    <property type="evidence" value="ECO:0007669"/>
    <property type="project" value="TreeGrafter"/>
</dbReference>
<dbReference type="RefSeq" id="WP_155318357.1">
    <property type="nucleotide sequence ID" value="NZ_AP021874.1"/>
</dbReference>
<keyword evidence="7" id="KW-0479">Metal-binding</keyword>
<reference evidence="8 9" key="1">
    <citation type="submission" date="2019-11" db="EMBL/GenBank/DDBJ databases">
        <title>Comparative genomics of hydrocarbon-degrading Desulfosarcina strains.</title>
        <authorList>
            <person name="Watanabe M."/>
            <person name="Kojima H."/>
            <person name="Fukui M."/>
        </authorList>
    </citation>
    <scope>NUCLEOTIDE SEQUENCE [LARGE SCALE GENOMIC DNA]</scope>
    <source>
        <strain evidence="8 9">PL12</strain>
    </source>
</reference>
<dbReference type="SUPFAM" id="SSF46785">
    <property type="entry name" value="Winged helix' DNA-binding domain"/>
    <property type="match status" value="1"/>
</dbReference>
<dbReference type="Pfam" id="PF01475">
    <property type="entry name" value="FUR"/>
    <property type="match status" value="1"/>
</dbReference>
<dbReference type="InterPro" id="IPR036390">
    <property type="entry name" value="WH_DNA-bd_sf"/>
</dbReference>
<keyword evidence="9" id="KW-1185">Reference proteome</keyword>
<accession>A0A5K7YQ01</accession>
<protein>
    <submittedName>
        <fullName evidence="8">Transcriptional repressor</fullName>
    </submittedName>
</protein>
<dbReference type="AlphaFoldDB" id="A0A5K7YQ01"/>
<evidence type="ECO:0000256" key="6">
    <source>
        <dbReference type="ARBA" id="ARBA00023163"/>
    </source>
</evidence>
<feature type="binding site" evidence="7">
    <location>
        <position position="140"/>
    </location>
    <ligand>
        <name>Zn(2+)</name>
        <dbReference type="ChEBI" id="CHEBI:29105"/>
    </ligand>
</feature>
<dbReference type="CDD" id="cd07153">
    <property type="entry name" value="Fur_like"/>
    <property type="match status" value="1"/>
</dbReference>
<feature type="binding site" evidence="7">
    <location>
        <position position="103"/>
    </location>
    <ligand>
        <name>Zn(2+)</name>
        <dbReference type="ChEBI" id="CHEBI:29105"/>
    </ligand>
</feature>
<keyword evidence="3 7" id="KW-0862">Zinc</keyword>